<evidence type="ECO:0000313" key="5">
    <source>
        <dbReference type="Proteomes" id="UP001202867"/>
    </source>
</evidence>
<dbReference type="EC" id="2.3.1.-" evidence="4"/>
<keyword evidence="2 4" id="KW-0012">Acyltransferase</keyword>
<accession>A0ABT0DIP3</accession>
<proteinExistence type="predicted"/>
<reference evidence="5" key="2">
    <citation type="submission" date="2023-07" db="EMBL/GenBank/DDBJ databases">
        <title>Ancylobacter moscoviensis sp. nov., facultatively methylotrophic bacteria from activated sludge and the reclassification of Starkeya novella (Starkey 1934) Kelly et al. 2000 as Ancylobacter novellus comb. nov., Starkeya koreensis Im et al. 2006 as Ancylobacter koreensis comb.nov., Angulomicrobium tetraedrale Vasil'eva et al. 1986 as Ancylobacter tetraedralis comb. nov., Angulomicrobium amanitiforme Fritz et al. 2004 as Ancylobacter amanitiformis comb. nov. and Methylorhabdus multivorans Doronina et al. 1996 as Ancylobacter multivorans comb. nov. and emended description of the genus Ancylobacter.</title>
        <authorList>
            <person name="Doronina N."/>
            <person name="Chemodurova A."/>
            <person name="Grouzdev D."/>
            <person name="Koziaeva V."/>
            <person name="Shi W."/>
            <person name="Wu L."/>
            <person name="Kaparullina E."/>
        </authorList>
    </citation>
    <scope>NUCLEOTIDE SEQUENCE [LARGE SCALE GENOMIC DNA]</scope>
    <source>
        <strain evidence="5">Jip08</strain>
    </source>
</reference>
<dbReference type="SUPFAM" id="SSF55729">
    <property type="entry name" value="Acyl-CoA N-acyltransferases (Nat)"/>
    <property type="match status" value="1"/>
</dbReference>
<dbReference type="CDD" id="cd04301">
    <property type="entry name" value="NAT_SF"/>
    <property type="match status" value="1"/>
</dbReference>
<dbReference type="EMBL" id="JALKCG010000001">
    <property type="protein sequence ID" value="MCK0206957.1"/>
    <property type="molecule type" value="Genomic_DNA"/>
</dbReference>
<dbReference type="InterPro" id="IPR050832">
    <property type="entry name" value="Bact_Acetyltransf"/>
</dbReference>
<dbReference type="InterPro" id="IPR000182">
    <property type="entry name" value="GNAT_dom"/>
</dbReference>
<reference evidence="4 5" key="1">
    <citation type="submission" date="2022-04" db="EMBL/GenBank/DDBJ databases">
        <authorList>
            <person name="Grouzdev D.S."/>
            <person name="Pantiukh K.S."/>
            <person name="Krutkina M.S."/>
        </authorList>
    </citation>
    <scope>NUCLEOTIDE SEQUENCE [LARGE SCALE GENOMIC DNA]</scope>
    <source>
        <strain evidence="4 5">Jip08</strain>
    </source>
</reference>
<dbReference type="PROSITE" id="PS51186">
    <property type="entry name" value="GNAT"/>
    <property type="match status" value="1"/>
</dbReference>
<evidence type="ECO:0000259" key="3">
    <source>
        <dbReference type="PROSITE" id="PS51186"/>
    </source>
</evidence>
<dbReference type="RefSeq" id="WP_247198617.1">
    <property type="nucleotide sequence ID" value="NZ_JALKCG010000001.1"/>
</dbReference>
<dbReference type="Proteomes" id="UP001202867">
    <property type="component" value="Unassembled WGS sequence"/>
</dbReference>
<evidence type="ECO:0000313" key="4">
    <source>
        <dbReference type="EMBL" id="MCK0206957.1"/>
    </source>
</evidence>
<evidence type="ECO:0000256" key="1">
    <source>
        <dbReference type="ARBA" id="ARBA00022679"/>
    </source>
</evidence>
<dbReference type="Gene3D" id="3.40.630.30">
    <property type="match status" value="1"/>
</dbReference>
<gene>
    <name evidence="4" type="ORF">MWN33_02800</name>
</gene>
<dbReference type="GO" id="GO:0016746">
    <property type="term" value="F:acyltransferase activity"/>
    <property type="evidence" value="ECO:0007669"/>
    <property type="project" value="UniProtKB-KW"/>
</dbReference>
<dbReference type="PANTHER" id="PTHR43877">
    <property type="entry name" value="AMINOALKYLPHOSPHONATE N-ACETYLTRANSFERASE-RELATED-RELATED"/>
    <property type="match status" value="1"/>
</dbReference>
<sequence length="169" mass="17995">MIAQGLDRLLAGLGLRRRPVALRPARSGDAPALAVLHAAAFRIGWDAAEFDRLLANRLTRCLVAADGPGGAPIGFILLSGVVPETEILSVAVSGARRGEGIGRRLLDTAFGTLAAEGFRTVFLEVEEGNRPALRLYERAGFHEIGRRPGYYRGPAGEPVAAIAMRRDIA</sequence>
<dbReference type="InterPro" id="IPR016181">
    <property type="entry name" value="Acyl_CoA_acyltransferase"/>
</dbReference>
<keyword evidence="5" id="KW-1185">Reference proteome</keyword>
<name>A0ABT0DIP3_9HYPH</name>
<organism evidence="4 5">
    <name type="scientific">Ancylobacter koreensis</name>
    <dbReference type="NCBI Taxonomy" id="266121"/>
    <lineage>
        <taxon>Bacteria</taxon>
        <taxon>Pseudomonadati</taxon>
        <taxon>Pseudomonadota</taxon>
        <taxon>Alphaproteobacteria</taxon>
        <taxon>Hyphomicrobiales</taxon>
        <taxon>Xanthobacteraceae</taxon>
        <taxon>Ancylobacter</taxon>
    </lineage>
</organism>
<protein>
    <submittedName>
        <fullName evidence="4">GNAT family N-acetyltransferase</fullName>
        <ecNumber evidence="4">2.3.1.-</ecNumber>
    </submittedName>
</protein>
<keyword evidence="1 4" id="KW-0808">Transferase</keyword>
<feature type="domain" description="N-acetyltransferase" evidence="3">
    <location>
        <begin position="20"/>
        <end position="169"/>
    </location>
</feature>
<evidence type="ECO:0000256" key="2">
    <source>
        <dbReference type="ARBA" id="ARBA00023315"/>
    </source>
</evidence>
<dbReference type="Pfam" id="PF00583">
    <property type="entry name" value="Acetyltransf_1"/>
    <property type="match status" value="1"/>
</dbReference>
<comment type="caution">
    <text evidence="4">The sequence shown here is derived from an EMBL/GenBank/DDBJ whole genome shotgun (WGS) entry which is preliminary data.</text>
</comment>